<dbReference type="SUPFAM" id="SSF53597">
    <property type="entry name" value="Dihydrofolate reductase-like"/>
    <property type="match status" value="1"/>
</dbReference>
<dbReference type="Gene3D" id="3.40.430.10">
    <property type="entry name" value="Dihydrofolate Reductase, subunit A"/>
    <property type="match status" value="1"/>
</dbReference>
<proteinExistence type="inferred from homology"/>
<evidence type="ECO:0000256" key="1">
    <source>
        <dbReference type="ARBA" id="ARBA00004903"/>
    </source>
</evidence>
<protein>
    <recommendedName>
        <fullName evidence="3 7">Dihydrofolate reductase</fullName>
        <ecNumber evidence="3 7">1.5.1.3</ecNumber>
    </recommendedName>
</protein>
<reference evidence="9" key="1">
    <citation type="journal article" date="2021" name="PeerJ">
        <title>Extensive microbial diversity within the chicken gut microbiome revealed by metagenomics and culture.</title>
        <authorList>
            <person name="Gilroy R."/>
            <person name="Ravi A."/>
            <person name="Getino M."/>
            <person name="Pursley I."/>
            <person name="Horton D.L."/>
            <person name="Alikhan N.F."/>
            <person name="Baker D."/>
            <person name="Gharbi K."/>
            <person name="Hall N."/>
            <person name="Watson M."/>
            <person name="Adriaenssens E.M."/>
            <person name="Foster-Nyarko E."/>
            <person name="Jarju S."/>
            <person name="Secka A."/>
            <person name="Antonio M."/>
            <person name="Oren A."/>
            <person name="Chaudhuri R.R."/>
            <person name="La Ragione R."/>
            <person name="Hildebrand F."/>
            <person name="Pallen M.J."/>
        </authorList>
    </citation>
    <scope>NUCLEOTIDE SEQUENCE</scope>
    <source>
        <strain evidence="9">ChiSxjej1B13-11762</strain>
    </source>
</reference>
<dbReference type="EMBL" id="DXGF01000052">
    <property type="protein sequence ID" value="HIW83249.1"/>
    <property type="molecule type" value="Genomic_DNA"/>
</dbReference>
<accession>A0A9D1UCX5</accession>
<comment type="pathway">
    <text evidence="1 7">Cofactor biosynthesis; tetrahydrofolate biosynthesis; 5,6,7,8-tetrahydrofolate from 7,8-dihydrofolate: step 1/1.</text>
</comment>
<comment type="caution">
    <text evidence="9">The sequence shown here is derived from an EMBL/GenBank/DDBJ whole genome shotgun (WGS) entry which is preliminary data.</text>
</comment>
<dbReference type="EC" id="1.5.1.3" evidence="3 7"/>
<keyword evidence="5 7" id="KW-0521">NADP</keyword>
<evidence type="ECO:0000256" key="6">
    <source>
        <dbReference type="ARBA" id="ARBA00023002"/>
    </source>
</evidence>
<evidence type="ECO:0000313" key="10">
    <source>
        <dbReference type="Proteomes" id="UP000824263"/>
    </source>
</evidence>
<evidence type="ECO:0000256" key="5">
    <source>
        <dbReference type="ARBA" id="ARBA00022857"/>
    </source>
</evidence>
<dbReference type="Pfam" id="PF00186">
    <property type="entry name" value="DHFR_1"/>
    <property type="match status" value="1"/>
</dbReference>
<dbReference type="GO" id="GO:0006730">
    <property type="term" value="P:one-carbon metabolic process"/>
    <property type="evidence" value="ECO:0007669"/>
    <property type="project" value="UniProtKB-KW"/>
</dbReference>
<organism evidence="9 10">
    <name type="scientific">Candidatus Dorea gallistercoris</name>
    <dbReference type="NCBI Taxonomy" id="2838542"/>
    <lineage>
        <taxon>Bacteria</taxon>
        <taxon>Bacillati</taxon>
        <taxon>Bacillota</taxon>
        <taxon>Clostridia</taxon>
        <taxon>Lachnospirales</taxon>
        <taxon>Lachnospiraceae</taxon>
        <taxon>Dorea</taxon>
    </lineage>
</organism>
<dbReference type="GO" id="GO:0004146">
    <property type="term" value="F:dihydrofolate reductase activity"/>
    <property type="evidence" value="ECO:0007669"/>
    <property type="project" value="UniProtKB-EC"/>
</dbReference>
<dbReference type="GO" id="GO:0050661">
    <property type="term" value="F:NADP binding"/>
    <property type="evidence" value="ECO:0007669"/>
    <property type="project" value="InterPro"/>
</dbReference>
<evidence type="ECO:0000256" key="2">
    <source>
        <dbReference type="ARBA" id="ARBA00009539"/>
    </source>
</evidence>
<dbReference type="PANTHER" id="PTHR48069">
    <property type="entry name" value="DIHYDROFOLATE REDUCTASE"/>
    <property type="match status" value="1"/>
</dbReference>
<evidence type="ECO:0000256" key="4">
    <source>
        <dbReference type="ARBA" id="ARBA00022563"/>
    </source>
</evidence>
<dbReference type="AlphaFoldDB" id="A0A9D1UCX5"/>
<sequence length="163" mass="18766">MNLIVNVDKNWAIGLGNKLLVRIPQDMKYFRAMTTGHVVVMGRKTLESFPESKPLKDRVNIVLTTDPDYQAAGAVIVHSVEELKAELENYPSEEIFVIGGGQIYRQLLPFCDKAYVTKVDRAFDADTYFPNLDEDPQWRMTKVSEEETYFDLEYVFAVYERVS</sequence>
<gene>
    <name evidence="9" type="ORF">H9873_02875</name>
</gene>
<evidence type="ECO:0000313" key="9">
    <source>
        <dbReference type="EMBL" id="HIW83249.1"/>
    </source>
</evidence>
<dbReference type="Proteomes" id="UP000824263">
    <property type="component" value="Unassembled WGS sequence"/>
</dbReference>
<dbReference type="InterPro" id="IPR024072">
    <property type="entry name" value="DHFR-like_dom_sf"/>
</dbReference>
<reference evidence="9" key="2">
    <citation type="submission" date="2021-04" db="EMBL/GenBank/DDBJ databases">
        <authorList>
            <person name="Gilroy R."/>
        </authorList>
    </citation>
    <scope>NUCLEOTIDE SEQUENCE</scope>
    <source>
        <strain evidence="9">ChiSxjej1B13-11762</strain>
    </source>
</reference>
<comment type="function">
    <text evidence="7">Key enzyme in folate metabolism. Catalyzes an essential reaction for de novo glycine and purine synthesis, and for DNA precursor synthesis.</text>
</comment>
<dbReference type="GO" id="GO:0046655">
    <property type="term" value="P:folic acid metabolic process"/>
    <property type="evidence" value="ECO:0007669"/>
    <property type="project" value="TreeGrafter"/>
</dbReference>
<keyword evidence="6 7" id="KW-0560">Oxidoreductase</keyword>
<dbReference type="InterPro" id="IPR001796">
    <property type="entry name" value="DHFR_dom"/>
</dbReference>
<dbReference type="CDD" id="cd00209">
    <property type="entry name" value="DHFR"/>
    <property type="match status" value="1"/>
</dbReference>
<dbReference type="PANTHER" id="PTHR48069:SF3">
    <property type="entry name" value="DIHYDROFOLATE REDUCTASE"/>
    <property type="match status" value="1"/>
</dbReference>
<feature type="domain" description="DHFR" evidence="8">
    <location>
        <begin position="1"/>
        <end position="161"/>
    </location>
</feature>
<dbReference type="GO" id="GO:0046654">
    <property type="term" value="P:tetrahydrofolate biosynthetic process"/>
    <property type="evidence" value="ECO:0007669"/>
    <property type="project" value="InterPro"/>
</dbReference>
<evidence type="ECO:0000256" key="3">
    <source>
        <dbReference type="ARBA" id="ARBA00012856"/>
    </source>
</evidence>
<comment type="catalytic activity">
    <reaction evidence="7">
        <text>(6S)-5,6,7,8-tetrahydrofolate + NADP(+) = 7,8-dihydrofolate + NADPH + H(+)</text>
        <dbReference type="Rhea" id="RHEA:15009"/>
        <dbReference type="ChEBI" id="CHEBI:15378"/>
        <dbReference type="ChEBI" id="CHEBI:57451"/>
        <dbReference type="ChEBI" id="CHEBI:57453"/>
        <dbReference type="ChEBI" id="CHEBI:57783"/>
        <dbReference type="ChEBI" id="CHEBI:58349"/>
        <dbReference type="EC" id="1.5.1.3"/>
    </reaction>
</comment>
<dbReference type="InterPro" id="IPR012259">
    <property type="entry name" value="DHFR"/>
</dbReference>
<dbReference type="GO" id="GO:0046452">
    <property type="term" value="P:dihydrofolate metabolic process"/>
    <property type="evidence" value="ECO:0007669"/>
    <property type="project" value="TreeGrafter"/>
</dbReference>
<dbReference type="PROSITE" id="PS51330">
    <property type="entry name" value="DHFR_2"/>
    <property type="match status" value="1"/>
</dbReference>
<name>A0A9D1UCX5_9FIRM</name>
<comment type="similarity">
    <text evidence="2 7">Belongs to the dihydrofolate reductase family.</text>
</comment>
<dbReference type="PRINTS" id="PR00070">
    <property type="entry name" value="DHFR"/>
</dbReference>
<evidence type="ECO:0000259" key="8">
    <source>
        <dbReference type="PROSITE" id="PS51330"/>
    </source>
</evidence>
<evidence type="ECO:0000256" key="7">
    <source>
        <dbReference type="PIRNR" id="PIRNR000194"/>
    </source>
</evidence>
<dbReference type="PIRSF" id="PIRSF000194">
    <property type="entry name" value="DHFR"/>
    <property type="match status" value="1"/>
</dbReference>
<keyword evidence="4 7" id="KW-0554">One-carbon metabolism</keyword>